<name>A0A5N6Z434_9EURO</name>
<evidence type="ECO:0000256" key="2">
    <source>
        <dbReference type="ARBA" id="ARBA00023015"/>
    </source>
</evidence>
<keyword evidence="4" id="KW-0804">Transcription</keyword>
<evidence type="ECO:0000256" key="1">
    <source>
        <dbReference type="ARBA" id="ARBA00022723"/>
    </source>
</evidence>
<gene>
    <name evidence="7" type="ORF">BDV28DRAFT_135597</name>
</gene>
<reference evidence="8" key="1">
    <citation type="submission" date="2019-04" db="EMBL/GenBank/DDBJ databases">
        <title>Friends and foes A comparative genomics studyof 23 Aspergillus species from section Flavi.</title>
        <authorList>
            <consortium name="DOE Joint Genome Institute"/>
            <person name="Kjaerbolling I."/>
            <person name="Vesth T."/>
            <person name="Frisvad J.C."/>
            <person name="Nybo J.L."/>
            <person name="Theobald S."/>
            <person name="Kildgaard S."/>
            <person name="Isbrandt T."/>
            <person name="Kuo A."/>
            <person name="Sato A."/>
            <person name="Lyhne E.K."/>
            <person name="Kogle M.E."/>
            <person name="Wiebenga A."/>
            <person name="Kun R.S."/>
            <person name="Lubbers R.J."/>
            <person name="Makela M.R."/>
            <person name="Barry K."/>
            <person name="Chovatia M."/>
            <person name="Clum A."/>
            <person name="Daum C."/>
            <person name="Haridas S."/>
            <person name="He G."/>
            <person name="LaButti K."/>
            <person name="Lipzen A."/>
            <person name="Mondo S."/>
            <person name="Riley R."/>
            <person name="Salamov A."/>
            <person name="Simmons B.A."/>
            <person name="Magnuson J.K."/>
            <person name="Henrissat B."/>
            <person name="Mortensen U.H."/>
            <person name="Larsen T.O."/>
            <person name="Devries R.P."/>
            <person name="Grigoriev I.V."/>
            <person name="Machida M."/>
            <person name="Baker S.E."/>
            <person name="Andersen M.R."/>
        </authorList>
    </citation>
    <scope>NUCLEOTIDE SEQUENCE [LARGE SCALE GENOMIC DNA]</scope>
    <source>
        <strain evidence="8">CBS 553.77</strain>
    </source>
</reference>
<dbReference type="OrthoDB" id="2943660at2759"/>
<sequence length="288" mass="31988">MLDGSHAGPVPDPCEFHGDHNLGYPMEHSKEAPIFCSSISSMEPATVPGFRPSSPPSHTFSSYPQSITTELNSAPTYGFLNQTLGLLKQFPSAATLTSPSSRGEAFENYQGIGQEQTLQSVMADNEQTLQSISDILQCQNSEDEYLRAMLTIIIFKVLNSYAAVLRCTPRFDGGPHWNKNHVDRTPAGVAGGYDAHGKDHGRMVAQQILHEVHRIQQLVNVLTERFSPHRGRVEPLVSSSSSSSTDRPDMFWDRERLSPLPGSLLEQIEIDLRRRLRNLLAEIVDILH</sequence>
<dbReference type="GO" id="GO:0045122">
    <property type="term" value="P:aflatoxin biosynthetic process"/>
    <property type="evidence" value="ECO:0007669"/>
    <property type="project" value="InterPro"/>
</dbReference>
<keyword evidence="3" id="KW-0238">DNA-binding</keyword>
<feature type="domain" description="Aflatoxin regulatory protein" evidence="6">
    <location>
        <begin position="82"/>
        <end position="174"/>
    </location>
</feature>
<dbReference type="GO" id="GO:0003677">
    <property type="term" value="F:DNA binding"/>
    <property type="evidence" value="ECO:0007669"/>
    <property type="project" value="UniProtKB-KW"/>
</dbReference>
<dbReference type="GO" id="GO:0005634">
    <property type="term" value="C:nucleus"/>
    <property type="evidence" value="ECO:0007669"/>
    <property type="project" value="InterPro"/>
</dbReference>
<evidence type="ECO:0000256" key="4">
    <source>
        <dbReference type="ARBA" id="ARBA00023163"/>
    </source>
</evidence>
<dbReference type="Pfam" id="PF08493">
    <property type="entry name" value="AflR"/>
    <property type="match status" value="1"/>
</dbReference>
<dbReference type="InterPro" id="IPR013700">
    <property type="entry name" value="AflR"/>
</dbReference>
<evidence type="ECO:0000313" key="7">
    <source>
        <dbReference type="EMBL" id="KAE8352188.1"/>
    </source>
</evidence>
<keyword evidence="8" id="KW-1185">Reference proteome</keyword>
<keyword evidence="5" id="KW-0539">Nucleus</keyword>
<keyword evidence="1" id="KW-0479">Metal-binding</keyword>
<dbReference type="Proteomes" id="UP000327118">
    <property type="component" value="Unassembled WGS sequence"/>
</dbReference>
<dbReference type="GO" id="GO:0006355">
    <property type="term" value="P:regulation of DNA-templated transcription"/>
    <property type="evidence" value="ECO:0007669"/>
    <property type="project" value="InterPro"/>
</dbReference>
<evidence type="ECO:0000313" key="8">
    <source>
        <dbReference type="Proteomes" id="UP000327118"/>
    </source>
</evidence>
<dbReference type="GO" id="GO:0046872">
    <property type="term" value="F:metal ion binding"/>
    <property type="evidence" value="ECO:0007669"/>
    <property type="project" value="UniProtKB-KW"/>
</dbReference>
<keyword evidence="2" id="KW-0805">Transcription regulation</keyword>
<organism evidence="7 8">
    <name type="scientific">Aspergillus coremiiformis</name>
    <dbReference type="NCBI Taxonomy" id="138285"/>
    <lineage>
        <taxon>Eukaryota</taxon>
        <taxon>Fungi</taxon>
        <taxon>Dikarya</taxon>
        <taxon>Ascomycota</taxon>
        <taxon>Pezizomycotina</taxon>
        <taxon>Eurotiomycetes</taxon>
        <taxon>Eurotiomycetidae</taxon>
        <taxon>Eurotiales</taxon>
        <taxon>Aspergillaceae</taxon>
        <taxon>Aspergillus</taxon>
        <taxon>Aspergillus subgen. Circumdati</taxon>
    </lineage>
</organism>
<accession>A0A5N6Z434</accession>
<evidence type="ECO:0000256" key="3">
    <source>
        <dbReference type="ARBA" id="ARBA00023125"/>
    </source>
</evidence>
<evidence type="ECO:0000256" key="5">
    <source>
        <dbReference type="ARBA" id="ARBA00023242"/>
    </source>
</evidence>
<protein>
    <recommendedName>
        <fullName evidence="6">Aflatoxin regulatory protein domain-containing protein</fullName>
    </recommendedName>
</protein>
<dbReference type="AlphaFoldDB" id="A0A5N6Z434"/>
<dbReference type="EMBL" id="ML739139">
    <property type="protein sequence ID" value="KAE8352188.1"/>
    <property type="molecule type" value="Genomic_DNA"/>
</dbReference>
<evidence type="ECO:0000259" key="6">
    <source>
        <dbReference type="Pfam" id="PF08493"/>
    </source>
</evidence>
<proteinExistence type="predicted"/>